<feature type="transmembrane region" description="Helical" evidence="1">
    <location>
        <begin position="238"/>
        <end position="255"/>
    </location>
</feature>
<name>A0A1F8BEZ9_9BACT</name>
<accession>A0A1F8BEZ9</accession>
<feature type="transmembrane region" description="Helical" evidence="1">
    <location>
        <begin position="306"/>
        <end position="326"/>
    </location>
</feature>
<evidence type="ECO:0000259" key="2">
    <source>
        <dbReference type="Pfam" id="PF13231"/>
    </source>
</evidence>
<keyword evidence="1" id="KW-1133">Transmembrane helix</keyword>
<feature type="transmembrane region" description="Helical" evidence="1">
    <location>
        <begin position="284"/>
        <end position="300"/>
    </location>
</feature>
<dbReference type="Proteomes" id="UP000177082">
    <property type="component" value="Unassembled WGS sequence"/>
</dbReference>
<gene>
    <name evidence="3" type="ORF">A2961_02675</name>
</gene>
<dbReference type="AlphaFoldDB" id="A0A1F8BEZ9"/>
<feature type="transmembrane region" description="Helical" evidence="1">
    <location>
        <begin position="148"/>
        <end position="178"/>
    </location>
</feature>
<feature type="transmembrane region" description="Helical" evidence="1">
    <location>
        <begin position="96"/>
        <end position="113"/>
    </location>
</feature>
<dbReference type="InterPro" id="IPR038731">
    <property type="entry name" value="RgtA/B/C-like"/>
</dbReference>
<dbReference type="EMBL" id="MGHF01000030">
    <property type="protein sequence ID" value="OGM61945.1"/>
    <property type="molecule type" value="Genomic_DNA"/>
</dbReference>
<evidence type="ECO:0000313" key="4">
    <source>
        <dbReference type="Proteomes" id="UP000177082"/>
    </source>
</evidence>
<proteinExistence type="predicted"/>
<dbReference type="Pfam" id="PF13231">
    <property type="entry name" value="PMT_2"/>
    <property type="match status" value="1"/>
</dbReference>
<feature type="domain" description="Glycosyltransferase RgtA/B/C/D-like" evidence="2">
    <location>
        <begin position="70"/>
        <end position="203"/>
    </location>
</feature>
<feature type="transmembrane region" description="Helical" evidence="1">
    <location>
        <begin position="261"/>
        <end position="277"/>
    </location>
</feature>
<organism evidence="3 4">
    <name type="scientific">Candidatus Woesebacteria bacterium RIFCSPLOWO2_01_FULL_39_21</name>
    <dbReference type="NCBI Taxonomy" id="1802519"/>
    <lineage>
        <taxon>Bacteria</taxon>
        <taxon>Candidatus Woeseibacteriota</taxon>
    </lineage>
</organism>
<dbReference type="STRING" id="1802519.A2961_02675"/>
<sequence>MKKIITLIIAVHLFVLTQITFFPNSEMFIYPYLTNSGLLPYKQILDQHFPGLLFLPINFDNLGMRTPKDALLWQMAVVAITHLFIFILAKKVLGKSKFVFLPSLLYLIWQPFFEGFFQWLDVFLPIFLLSSSYFLLKYEDNLKKEKYLEISGLILGLGVVFKQVLIPVVLLVSLYLFIKKGVKAAFIFILSTMLPVLLMLLYLSIIGVLNDFFYWTVTYNLTTFAEYGRKWIPSYSHLIRFAFVFGVGLLGLVLGLGNRNVFLVGLYGLGALAAVYARFDFVHLQPALPFVVILTTYAVTRIKNRLMVYLGLGYLFVAFVWGVKFYRGNWNGKIIFFDDNVNRVASEVRSLVNPGSKIFVYGAPAHLYQMTQTLPAGNVFIFQFPWFMRVSQERILGGIIVDKPKIIIADRTVSVGGQKLLDYTRGINSYISKYYQTTEVIGNYEILERR</sequence>
<evidence type="ECO:0000256" key="1">
    <source>
        <dbReference type="SAM" id="Phobius"/>
    </source>
</evidence>
<evidence type="ECO:0000313" key="3">
    <source>
        <dbReference type="EMBL" id="OGM61945.1"/>
    </source>
</evidence>
<keyword evidence="1" id="KW-0812">Transmembrane</keyword>
<comment type="caution">
    <text evidence="3">The sequence shown here is derived from an EMBL/GenBank/DDBJ whole genome shotgun (WGS) entry which is preliminary data.</text>
</comment>
<protein>
    <recommendedName>
        <fullName evidence="2">Glycosyltransferase RgtA/B/C/D-like domain-containing protein</fullName>
    </recommendedName>
</protein>
<keyword evidence="1" id="KW-0472">Membrane</keyword>
<feature type="transmembrane region" description="Helical" evidence="1">
    <location>
        <begin position="71"/>
        <end position="89"/>
    </location>
</feature>
<reference evidence="3 4" key="1">
    <citation type="journal article" date="2016" name="Nat. Commun.">
        <title>Thousands of microbial genomes shed light on interconnected biogeochemical processes in an aquifer system.</title>
        <authorList>
            <person name="Anantharaman K."/>
            <person name="Brown C.T."/>
            <person name="Hug L.A."/>
            <person name="Sharon I."/>
            <person name="Castelle C.J."/>
            <person name="Probst A.J."/>
            <person name="Thomas B.C."/>
            <person name="Singh A."/>
            <person name="Wilkins M.J."/>
            <person name="Karaoz U."/>
            <person name="Brodie E.L."/>
            <person name="Williams K.H."/>
            <person name="Hubbard S.S."/>
            <person name="Banfield J.F."/>
        </authorList>
    </citation>
    <scope>NUCLEOTIDE SEQUENCE [LARGE SCALE GENOMIC DNA]</scope>
</reference>
<feature type="transmembrane region" description="Helical" evidence="1">
    <location>
        <begin position="184"/>
        <end position="217"/>
    </location>
</feature>